<reference evidence="10" key="1">
    <citation type="submission" date="2024-05" db="EMBL/GenBank/DDBJ databases">
        <title>Herbiconiux sp. A18JL235.</title>
        <authorList>
            <person name="Zhang G."/>
        </authorList>
    </citation>
    <scope>NUCLEOTIDE SEQUENCE</scope>
    <source>
        <strain evidence="10">A18JL235</strain>
    </source>
</reference>
<evidence type="ECO:0000256" key="7">
    <source>
        <dbReference type="ARBA" id="ARBA00023136"/>
    </source>
</evidence>
<evidence type="ECO:0000256" key="3">
    <source>
        <dbReference type="ARBA" id="ARBA00022448"/>
    </source>
</evidence>
<dbReference type="GO" id="GO:0005886">
    <property type="term" value="C:plasma membrane"/>
    <property type="evidence" value="ECO:0007669"/>
    <property type="project" value="UniProtKB-SubCell"/>
</dbReference>
<dbReference type="GO" id="GO:0022857">
    <property type="term" value="F:transmembrane transporter activity"/>
    <property type="evidence" value="ECO:0007669"/>
    <property type="project" value="InterPro"/>
</dbReference>
<feature type="domain" description="Major facilitator superfamily (MFS) profile" evidence="9">
    <location>
        <begin position="18"/>
        <end position="402"/>
    </location>
</feature>
<evidence type="ECO:0000256" key="8">
    <source>
        <dbReference type="SAM" id="Phobius"/>
    </source>
</evidence>
<feature type="transmembrane region" description="Helical" evidence="8">
    <location>
        <begin position="117"/>
        <end position="135"/>
    </location>
</feature>
<evidence type="ECO:0000256" key="1">
    <source>
        <dbReference type="ARBA" id="ARBA00004651"/>
    </source>
</evidence>
<evidence type="ECO:0000256" key="6">
    <source>
        <dbReference type="ARBA" id="ARBA00022989"/>
    </source>
</evidence>
<dbReference type="PROSITE" id="PS50850">
    <property type="entry name" value="MFS"/>
    <property type="match status" value="1"/>
</dbReference>
<feature type="transmembrane region" description="Helical" evidence="8">
    <location>
        <begin position="378"/>
        <end position="397"/>
    </location>
</feature>
<comment type="similarity">
    <text evidence="2">Belongs to the major facilitator superfamily.</text>
</comment>
<keyword evidence="7 8" id="KW-0472">Membrane</keyword>
<dbReference type="AlphaFoldDB" id="A0AB39BEV1"/>
<evidence type="ECO:0000256" key="2">
    <source>
        <dbReference type="ARBA" id="ARBA00008335"/>
    </source>
</evidence>
<feature type="transmembrane region" description="Helical" evidence="8">
    <location>
        <begin position="171"/>
        <end position="196"/>
    </location>
</feature>
<dbReference type="CDD" id="cd17324">
    <property type="entry name" value="MFS_NepI_like"/>
    <property type="match status" value="1"/>
</dbReference>
<keyword evidence="5 8" id="KW-0812">Transmembrane</keyword>
<sequence>MASRDDDDGFGHRRGDIAYRRILVGLFFAGVATFAQLYSPQAVLPEISADLEVEPAAAALLLSFATIGLALGVIPWSVAADRVGRVPAMTAAVVGATTVGLLVPFAPTLPLLLTGRFVEGLLVAGVPAVVIAYLSEEIHPADATRAAGTYVAGTSLGGLLGRIVAGPAGELIGWRASMAAVAAVCALATAAFIVVVPKAQGFRKHPLAVRSVLERLRASVRSPRLLALYAQGFLLMGAFVALYNYLAFRLGEPPFDVPASIISLLFLAYLAGTVSSSLAGWLVDRLGRRGALLTTAAVFALGTVLTLTDALPLIIVGLVVATAGFFGAHSIASGWVGREAVTGRAQAGSLYNLFYYLGSSVFGWLGGALLVSFGWPGVVGMVCALVAGAALVALLVLRPRPAP</sequence>
<feature type="transmembrane region" description="Helical" evidence="8">
    <location>
        <begin position="290"/>
        <end position="307"/>
    </location>
</feature>
<gene>
    <name evidence="10" type="ORF">ABFY20_17555</name>
</gene>
<organism evidence="10">
    <name type="scientific">Herbiconiux sp. A18JL235</name>
    <dbReference type="NCBI Taxonomy" id="3152363"/>
    <lineage>
        <taxon>Bacteria</taxon>
        <taxon>Bacillati</taxon>
        <taxon>Actinomycetota</taxon>
        <taxon>Actinomycetes</taxon>
        <taxon>Micrococcales</taxon>
        <taxon>Microbacteriaceae</taxon>
        <taxon>Herbiconiux</taxon>
    </lineage>
</organism>
<dbReference type="Gene3D" id="1.20.1250.20">
    <property type="entry name" value="MFS general substrate transporter like domains"/>
    <property type="match status" value="1"/>
</dbReference>
<accession>A0AB39BEV1</accession>
<dbReference type="InterPro" id="IPR020846">
    <property type="entry name" value="MFS_dom"/>
</dbReference>
<feature type="transmembrane region" description="Helical" evidence="8">
    <location>
        <begin position="353"/>
        <end position="372"/>
    </location>
</feature>
<evidence type="ECO:0000259" key="9">
    <source>
        <dbReference type="PROSITE" id="PS50850"/>
    </source>
</evidence>
<feature type="transmembrane region" description="Helical" evidence="8">
    <location>
        <begin position="86"/>
        <end position="105"/>
    </location>
</feature>
<keyword evidence="6 8" id="KW-1133">Transmembrane helix</keyword>
<comment type="subcellular location">
    <subcellularLocation>
        <location evidence="1">Cell membrane</location>
        <topology evidence="1">Multi-pass membrane protein</topology>
    </subcellularLocation>
</comment>
<dbReference type="RefSeq" id="WP_368497490.1">
    <property type="nucleotide sequence ID" value="NZ_CP162511.1"/>
</dbReference>
<feature type="transmembrane region" description="Helical" evidence="8">
    <location>
        <begin position="21"/>
        <end position="38"/>
    </location>
</feature>
<evidence type="ECO:0000256" key="5">
    <source>
        <dbReference type="ARBA" id="ARBA00022692"/>
    </source>
</evidence>
<dbReference type="EMBL" id="CP162511">
    <property type="protein sequence ID" value="XDI05107.1"/>
    <property type="molecule type" value="Genomic_DNA"/>
</dbReference>
<name>A0AB39BEV1_9MICO</name>
<dbReference type="SUPFAM" id="SSF103473">
    <property type="entry name" value="MFS general substrate transporter"/>
    <property type="match status" value="1"/>
</dbReference>
<keyword evidence="3" id="KW-0813">Transport</keyword>
<feature type="transmembrane region" description="Helical" evidence="8">
    <location>
        <begin position="313"/>
        <end position="332"/>
    </location>
</feature>
<evidence type="ECO:0000313" key="10">
    <source>
        <dbReference type="EMBL" id="XDI05107.1"/>
    </source>
</evidence>
<keyword evidence="4" id="KW-1003">Cell membrane</keyword>
<evidence type="ECO:0000256" key="4">
    <source>
        <dbReference type="ARBA" id="ARBA00022475"/>
    </source>
</evidence>
<dbReference type="PROSITE" id="PS00216">
    <property type="entry name" value="SUGAR_TRANSPORT_1"/>
    <property type="match status" value="1"/>
</dbReference>
<dbReference type="InterPro" id="IPR005829">
    <property type="entry name" value="Sugar_transporter_CS"/>
</dbReference>
<dbReference type="PANTHER" id="PTHR43271">
    <property type="entry name" value="BLL2771 PROTEIN"/>
    <property type="match status" value="1"/>
</dbReference>
<feature type="transmembrane region" description="Helical" evidence="8">
    <location>
        <begin position="258"/>
        <end position="283"/>
    </location>
</feature>
<feature type="transmembrane region" description="Helical" evidence="8">
    <location>
        <begin position="147"/>
        <end position="165"/>
    </location>
</feature>
<protein>
    <submittedName>
        <fullName evidence="10">MFS transporter</fullName>
    </submittedName>
</protein>
<feature type="transmembrane region" description="Helical" evidence="8">
    <location>
        <begin position="58"/>
        <end position="79"/>
    </location>
</feature>
<dbReference type="InterPro" id="IPR036259">
    <property type="entry name" value="MFS_trans_sf"/>
</dbReference>
<dbReference type="Pfam" id="PF07690">
    <property type="entry name" value="MFS_1"/>
    <property type="match status" value="1"/>
</dbReference>
<proteinExistence type="inferred from homology"/>
<dbReference type="PANTHER" id="PTHR43271:SF1">
    <property type="entry name" value="INNER MEMBRANE TRANSPORT PROTEIN YNFM"/>
    <property type="match status" value="1"/>
</dbReference>
<feature type="transmembrane region" description="Helical" evidence="8">
    <location>
        <begin position="225"/>
        <end position="246"/>
    </location>
</feature>
<dbReference type="InterPro" id="IPR011701">
    <property type="entry name" value="MFS"/>
</dbReference>